<reference evidence="2" key="2">
    <citation type="journal article" date="2015" name="Data Brief">
        <title>Shoot transcriptome of the giant reed, Arundo donax.</title>
        <authorList>
            <person name="Barrero R.A."/>
            <person name="Guerrero F.D."/>
            <person name="Moolhuijzen P."/>
            <person name="Goolsby J.A."/>
            <person name="Tidwell J."/>
            <person name="Bellgard S.E."/>
            <person name="Bellgard M.I."/>
        </authorList>
    </citation>
    <scope>NUCLEOTIDE SEQUENCE</scope>
    <source>
        <tissue evidence="2">Shoot tissue taken approximately 20 cm above the soil surface</tissue>
    </source>
</reference>
<dbReference type="EMBL" id="GBRH01261460">
    <property type="protein sequence ID" value="JAD36435.1"/>
    <property type="molecule type" value="Transcribed_RNA"/>
</dbReference>
<accession>A0A0A8ZI65</accession>
<sequence length="29" mass="3417">MGTKTKKGMQPRERKERMTTLTHLLTLET</sequence>
<proteinExistence type="predicted"/>
<dbReference type="AlphaFoldDB" id="A0A0A8ZI65"/>
<feature type="compositionally biased region" description="Low complexity" evidence="1">
    <location>
        <begin position="19"/>
        <end position="29"/>
    </location>
</feature>
<feature type="region of interest" description="Disordered" evidence="1">
    <location>
        <begin position="1"/>
        <end position="29"/>
    </location>
</feature>
<evidence type="ECO:0000256" key="1">
    <source>
        <dbReference type="SAM" id="MobiDB-lite"/>
    </source>
</evidence>
<organism evidence="2">
    <name type="scientific">Arundo donax</name>
    <name type="common">Giant reed</name>
    <name type="synonym">Donax arundinaceus</name>
    <dbReference type="NCBI Taxonomy" id="35708"/>
    <lineage>
        <taxon>Eukaryota</taxon>
        <taxon>Viridiplantae</taxon>
        <taxon>Streptophyta</taxon>
        <taxon>Embryophyta</taxon>
        <taxon>Tracheophyta</taxon>
        <taxon>Spermatophyta</taxon>
        <taxon>Magnoliopsida</taxon>
        <taxon>Liliopsida</taxon>
        <taxon>Poales</taxon>
        <taxon>Poaceae</taxon>
        <taxon>PACMAD clade</taxon>
        <taxon>Arundinoideae</taxon>
        <taxon>Arundineae</taxon>
        <taxon>Arundo</taxon>
    </lineage>
</organism>
<reference evidence="2" key="1">
    <citation type="submission" date="2014-09" db="EMBL/GenBank/DDBJ databases">
        <authorList>
            <person name="Magalhaes I.L.F."/>
            <person name="Oliveira U."/>
            <person name="Santos F.R."/>
            <person name="Vidigal T.H.D.A."/>
            <person name="Brescovit A.D."/>
            <person name="Santos A.J."/>
        </authorList>
    </citation>
    <scope>NUCLEOTIDE SEQUENCE</scope>
    <source>
        <tissue evidence="2">Shoot tissue taken approximately 20 cm above the soil surface</tissue>
    </source>
</reference>
<name>A0A0A8ZI65_ARUDO</name>
<protein>
    <submittedName>
        <fullName evidence="2">Uncharacterized protein</fullName>
    </submittedName>
</protein>
<evidence type="ECO:0000313" key="2">
    <source>
        <dbReference type="EMBL" id="JAD36435.1"/>
    </source>
</evidence>